<evidence type="ECO:0000256" key="1">
    <source>
        <dbReference type="SAM" id="Phobius"/>
    </source>
</evidence>
<feature type="domain" description="DUF7703" evidence="2">
    <location>
        <begin position="65"/>
        <end position="297"/>
    </location>
</feature>
<evidence type="ECO:0000313" key="4">
    <source>
        <dbReference type="Proteomes" id="UP000654913"/>
    </source>
</evidence>
<feature type="transmembrane region" description="Helical" evidence="1">
    <location>
        <begin position="159"/>
        <end position="176"/>
    </location>
</feature>
<evidence type="ECO:0000259" key="2">
    <source>
        <dbReference type="Pfam" id="PF24802"/>
    </source>
</evidence>
<organism evidence="3 4">
    <name type="scientific">Aspergillus puulaauensis</name>
    <dbReference type="NCBI Taxonomy" id="1220207"/>
    <lineage>
        <taxon>Eukaryota</taxon>
        <taxon>Fungi</taxon>
        <taxon>Dikarya</taxon>
        <taxon>Ascomycota</taxon>
        <taxon>Pezizomycotina</taxon>
        <taxon>Eurotiomycetes</taxon>
        <taxon>Eurotiomycetidae</taxon>
        <taxon>Eurotiales</taxon>
        <taxon>Aspergillaceae</taxon>
        <taxon>Aspergillus</taxon>
    </lineage>
</organism>
<keyword evidence="1" id="KW-1133">Transmembrane helix</keyword>
<dbReference type="GeneID" id="64978648"/>
<gene>
    <name evidence="3" type="ORF">APUU_70221A</name>
</gene>
<feature type="transmembrane region" description="Helical" evidence="1">
    <location>
        <begin position="128"/>
        <end position="147"/>
    </location>
</feature>
<keyword evidence="4" id="KW-1185">Reference proteome</keyword>
<keyword evidence="1" id="KW-0472">Membrane</keyword>
<dbReference type="PANTHER" id="PTHR37013:SF6">
    <property type="entry name" value="INTEGRAL MEMBRANE PROTEIN"/>
    <property type="match status" value="1"/>
</dbReference>
<dbReference type="EMBL" id="AP024449">
    <property type="protein sequence ID" value="BCS28651.1"/>
    <property type="molecule type" value="Genomic_DNA"/>
</dbReference>
<dbReference type="OrthoDB" id="405906at2759"/>
<dbReference type="InterPro" id="IPR056120">
    <property type="entry name" value="DUF7703"/>
</dbReference>
<evidence type="ECO:0000313" key="3">
    <source>
        <dbReference type="EMBL" id="BCS28651.1"/>
    </source>
</evidence>
<protein>
    <recommendedName>
        <fullName evidence="2">DUF7703 domain-containing protein</fullName>
    </recommendedName>
</protein>
<dbReference type="PANTHER" id="PTHR37013">
    <property type="entry name" value="INTEGRAL MEMBRANE PROTEIN (AFU_ORTHOLOGUE AFUA_1G05950)-RELATED"/>
    <property type="match status" value="1"/>
</dbReference>
<keyword evidence="1" id="KW-0812">Transmembrane</keyword>
<reference evidence="3" key="2">
    <citation type="submission" date="2021-02" db="EMBL/GenBank/DDBJ databases">
        <title>Aspergillus puulaauensis MK2 genome sequence.</title>
        <authorList>
            <person name="Futagami T."/>
            <person name="Mori K."/>
            <person name="Kadooka C."/>
            <person name="Tanaka T."/>
        </authorList>
    </citation>
    <scope>NUCLEOTIDE SEQUENCE</scope>
    <source>
        <strain evidence="3">MK2</strain>
    </source>
</reference>
<dbReference type="RefSeq" id="XP_041560837.1">
    <property type="nucleotide sequence ID" value="XM_041695070.1"/>
</dbReference>
<dbReference type="Pfam" id="PF24802">
    <property type="entry name" value="DUF7703"/>
    <property type="match status" value="1"/>
</dbReference>
<name>A0A7R7XVS0_9EURO</name>
<dbReference type="KEGG" id="apuu:APUU_70221A"/>
<feature type="transmembrane region" description="Helical" evidence="1">
    <location>
        <begin position="62"/>
        <end position="85"/>
    </location>
</feature>
<feature type="transmembrane region" description="Helical" evidence="1">
    <location>
        <begin position="247"/>
        <end position="267"/>
    </location>
</feature>
<accession>A0A7R7XVS0</accession>
<dbReference type="AlphaFoldDB" id="A0A7R7XVS0"/>
<proteinExistence type="predicted"/>
<sequence length="378" mass="42079">MLGSCFFISRRERRGCSTFCSCGPCVDSLFRCHYCHAMSVSDTEDVYDGISGQLSNGNSDGLLAILVIFISLSCYNVLELVILVLSTFRRWGGLYFWSLLASGVLGVVPYSVGFLLKFFSHVNSTLSVSILTIGWWIMVTGQSFVLYSRLHLVLRDERVLHRVLYMIIANIFFLHVPTTVLTYGSNVIKNDKEVRSPWVEGYNIMEKIQMTGFTVQEVIISVLYVWETVKMLQLGSSRENQRIMRQLVGINVIIVLMDLALLGLEYASVYAIQITLKGVIYSVKLKLEFAVLGKLVDVVHGNQRSGLIGSPIHLGSLQASNPPGGMSSAVRGGVNFGRGSVTNSVSRAPRSQSNIDVPGDKILAMTETWVERRHRDDF</sequence>
<feature type="transmembrane region" description="Helical" evidence="1">
    <location>
        <begin position="94"/>
        <end position="116"/>
    </location>
</feature>
<feature type="transmembrane region" description="Helical" evidence="1">
    <location>
        <begin position="208"/>
        <end position="226"/>
    </location>
</feature>
<reference evidence="3" key="1">
    <citation type="submission" date="2021-01" db="EMBL/GenBank/DDBJ databases">
        <authorList>
            <consortium name="Aspergillus puulaauensis MK2 genome sequencing consortium"/>
            <person name="Kazuki M."/>
            <person name="Futagami T."/>
        </authorList>
    </citation>
    <scope>NUCLEOTIDE SEQUENCE</scope>
    <source>
        <strain evidence="3">MK2</strain>
    </source>
</reference>
<dbReference type="Proteomes" id="UP000654913">
    <property type="component" value="Chromosome 7"/>
</dbReference>